<feature type="non-terminal residue" evidence="1">
    <location>
        <position position="104"/>
    </location>
</feature>
<accession>A0A091KLS3</accession>
<evidence type="ECO:0000313" key="2">
    <source>
        <dbReference type="Proteomes" id="UP000053330"/>
    </source>
</evidence>
<proteinExistence type="predicted"/>
<dbReference type="EMBL" id="KK750193">
    <property type="protein sequence ID" value="KFP41534.1"/>
    <property type="molecule type" value="Genomic_DNA"/>
</dbReference>
<reference evidence="1 2" key="1">
    <citation type="submission" date="2014-04" db="EMBL/GenBank/DDBJ databases">
        <title>Genome evolution of avian class.</title>
        <authorList>
            <person name="Zhang G."/>
            <person name="Li C."/>
        </authorList>
    </citation>
    <scope>NUCLEOTIDE SEQUENCE [LARGE SCALE GENOMIC DNA]</scope>
    <source>
        <strain evidence="1">BGI_N324</strain>
    </source>
</reference>
<name>A0A091KLS3_9AVES</name>
<keyword evidence="2" id="KW-1185">Reference proteome</keyword>
<dbReference type="AlphaFoldDB" id="A0A091KLS3"/>
<feature type="non-terminal residue" evidence="1">
    <location>
        <position position="1"/>
    </location>
</feature>
<sequence>GWKCREVVCAHSKAHSANHCSQRARCSSVSGLLASLSTSSPPPLSMASWPSSSSSFRITLSFSSWMVSSSRWVTWWGTQLPSIAVTKGSGAQTSMSSLPVGMRR</sequence>
<evidence type="ECO:0000313" key="1">
    <source>
        <dbReference type="EMBL" id="KFP41534.1"/>
    </source>
</evidence>
<dbReference type="Proteomes" id="UP000053330">
    <property type="component" value="Unassembled WGS sequence"/>
</dbReference>
<protein>
    <submittedName>
        <fullName evidence="1">Uncharacterized protein</fullName>
    </submittedName>
</protein>
<gene>
    <name evidence="1" type="ORF">N324_00701</name>
</gene>
<organism evidence="1 2">
    <name type="scientific">Chlamydotis macqueenii</name>
    <name type="common">Macqueen's bustard</name>
    <dbReference type="NCBI Taxonomy" id="187382"/>
    <lineage>
        <taxon>Eukaryota</taxon>
        <taxon>Metazoa</taxon>
        <taxon>Chordata</taxon>
        <taxon>Craniata</taxon>
        <taxon>Vertebrata</taxon>
        <taxon>Euteleostomi</taxon>
        <taxon>Archelosauria</taxon>
        <taxon>Archosauria</taxon>
        <taxon>Dinosauria</taxon>
        <taxon>Saurischia</taxon>
        <taxon>Theropoda</taxon>
        <taxon>Coelurosauria</taxon>
        <taxon>Aves</taxon>
        <taxon>Neognathae</taxon>
        <taxon>Neoaves</taxon>
        <taxon>Otidimorphae</taxon>
        <taxon>Otidiformes</taxon>
        <taxon>Otididae</taxon>
        <taxon>Chlamydotis</taxon>
    </lineage>
</organism>